<protein>
    <submittedName>
        <fullName evidence="2">Intracellular protease/amidase</fullName>
    </submittedName>
</protein>
<dbReference type="RefSeq" id="WP_041894594.1">
    <property type="nucleotide sequence ID" value="NZ_CP010817.1"/>
</dbReference>
<keyword evidence="3" id="KW-1185">Reference proteome</keyword>
<dbReference type="GO" id="GO:0006508">
    <property type="term" value="P:proteolysis"/>
    <property type="evidence" value="ECO:0007669"/>
    <property type="project" value="UniProtKB-KW"/>
</dbReference>
<dbReference type="GO" id="GO:0008233">
    <property type="term" value="F:peptidase activity"/>
    <property type="evidence" value="ECO:0007669"/>
    <property type="project" value="UniProtKB-KW"/>
</dbReference>
<organism evidence="2 3">
    <name type="scientific">Myroides profundi</name>
    <dbReference type="NCBI Taxonomy" id="480520"/>
    <lineage>
        <taxon>Bacteria</taxon>
        <taxon>Pseudomonadati</taxon>
        <taxon>Bacteroidota</taxon>
        <taxon>Flavobacteriia</taxon>
        <taxon>Flavobacteriales</taxon>
        <taxon>Flavobacteriaceae</taxon>
        <taxon>Myroides</taxon>
    </lineage>
</organism>
<name>A0AAJ5BDX9_MYRPR</name>
<dbReference type="KEGG" id="mpw:MPR_3416"/>
<comment type="caution">
    <text evidence="2">The sequence shown here is derived from an EMBL/GenBank/DDBJ whole genome shotgun (WGS) entry which is preliminary data.</text>
</comment>
<dbReference type="Gene3D" id="3.40.50.880">
    <property type="match status" value="1"/>
</dbReference>
<gene>
    <name evidence="2" type="ORF">SAMN04488089_106163</name>
</gene>
<evidence type="ECO:0000313" key="3">
    <source>
        <dbReference type="Proteomes" id="UP000183496"/>
    </source>
</evidence>
<evidence type="ECO:0000259" key="1">
    <source>
        <dbReference type="Pfam" id="PF01965"/>
    </source>
</evidence>
<dbReference type="PANTHER" id="PTHR48094:SF19">
    <property type="entry name" value="DJ-1_PFPI DOMAIN-CONTAINING PROTEIN"/>
    <property type="match status" value="1"/>
</dbReference>
<dbReference type="CDD" id="cd03140">
    <property type="entry name" value="GATase1_PfpI_3"/>
    <property type="match status" value="1"/>
</dbReference>
<keyword evidence="2" id="KW-0645">Protease</keyword>
<dbReference type="InterPro" id="IPR002818">
    <property type="entry name" value="DJ-1/PfpI"/>
</dbReference>
<dbReference type="InterPro" id="IPR029062">
    <property type="entry name" value="Class_I_gatase-like"/>
</dbReference>
<feature type="domain" description="DJ-1/PfpI" evidence="1">
    <location>
        <begin position="5"/>
        <end position="171"/>
    </location>
</feature>
<dbReference type="Pfam" id="PF01965">
    <property type="entry name" value="DJ-1_PfpI"/>
    <property type="match status" value="1"/>
</dbReference>
<proteinExistence type="predicted"/>
<dbReference type="GO" id="GO:0005737">
    <property type="term" value="C:cytoplasm"/>
    <property type="evidence" value="ECO:0007669"/>
    <property type="project" value="TreeGrafter"/>
</dbReference>
<sequence length="195" mass="22078">MEANHIYIYLFDGYSDWEIGYLMPELIQDSRYQVLTVSDTGADVTSVGGLKVKVDCSLEDIDISTLKLLILPGGEMWEKSTNNFNAIDRVVYGIYKYQLPIAAICGATLYLAQKGMLDYVKHTSNALFYMKGLVPTYHGEKNYVDQLVVRDQNVVTASGIGATEFSREVMKVLDFNSEYVDRWFQLFKYGIFPAA</sequence>
<dbReference type="InterPro" id="IPR050325">
    <property type="entry name" value="Prot/Nucl_acid_deglycase"/>
</dbReference>
<dbReference type="PANTHER" id="PTHR48094">
    <property type="entry name" value="PROTEIN/NUCLEIC ACID DEGLYCASE DJ-1-RELATED"/>
    <property type="match status" value="1"/>
</dbReference>
<dbReference type="EMBL" id="FOFY01000006">
    <property type="protein sequence ID" value="SEQ83392.1"/>
    <property type="molecule type" value="Genomic_DNA"/>
</dbReference>
<dbReference type="AlphaFoldDB" id="A0AAJ5BDX9"/>
<dbReference type="SUPFAM" id="SSF52317">
    <property type="entry name" value="Class I glutamine amidotransferase-like"/>
    <property type="match status" value="1"/>
</dbReference>
<dbReference type="Proteomes" id="UP000183496">
    <property type="component" value="Unassembled WGS sequence"/>
</dbReference>
<accession>A0AAJ5BDX9</accession>
<keyword evidence="2" id="KW-0378">Hydrolase</keyword>
<evidence type="ECO:0000313" key="2">
    <source>
        <dbReference type="EMBL" id="SEQ83392.1"/>
    </source>
</evidence>
<reference evidence="2 3" key="1">
    <citation type="submission" date="2016-10" db="EMBL/GenBank/DDBJ databases">
        <authorList>
            <person name="Varghese N."/>
            <person name="Submissions S."/>
        </authorList>
    </citation>
    <scope>NUCLEOTIDE SEQUENCE [LARGE SCALE GENOMIC DNA]</scope>
    <source>
        <strain evidence="3">DSM 19823 / KCTC 23066 / CCTCC M 208030 / D25</strain>
    </source>
</reference>